<evidence type="ECO:0000256" key="1">
    <source>
        <dbReference type="SAM" id="MobiDB-lite"/>
    </source>
</evidence>
<protein>
    <submittedName>
        <fullName evidence="2">4c36d070-9b61-48cb-9b51-c436a3670ace</fullName>
    </submittedName>
</protein>
<dbReference type="Proteomes" id="UP000289323">
    <property type="component" value="Unassembled WGS sequence"/>
</dbReference>
<gene>
    <name evidence="2" type="ORF">TT172_LOCUS4227</name>
</gene>
<reference evidence="2 3" key="1">
    <citation type="submission" date="2018-04" db="EMBL/GenBank/DDBJ databases">
        <authorList>
            <person name="Huttner S."/>
            <person name="Dainat J."/>
        </authorList>
    </citation>
    <scope>NUCLEOTIDE SEQUENCE [LARGE SCALE GENOMIC DNA]</scope>
</reference>
<evidence type="ECO:0000313" key="3">
    <source>
        <dbReference type="Proteomes" id="UP000289323"/>
    </source>
</evidence>
<name>A0A3S4AN38_9PEZI</name>
<accession>A0A3S4AN38</accession>
<dbReference type="EMBL" id="OUUZ01000008">
    <property type="protein sequence ID" value="SPQ21808.1"/>
    <property type="molecule type" value="Genomic_DNA"/>
</dbReference>
<feature type="region of interest" description="Disordered" evidence="1">
    <location>
        <begin position="48"/>
        <end position="92"/>
    </location>
</feature>
<proteinExistence type="predicted"/>
<dbReference type="AlphaFoldDB" id="A0A3S4AN38"/>
<organism evidence="2 3">
    <name type="scientific">Thermothielavioides terrestris</name>
    <dbReference type="NCBI Taxonomy" id="2587410"/>
    <lineage>
        <taxon>Eukaryota</taxon>
        <taxon>Fungi</taxon>
        <taxon>Dikarya</taxon>
        <taxon>Ascomycota</taxon>
        <taxon>Pezizomycotina</taxon>
        <taxon>Sordariomycetes</taxon>
        <taxon>Sordariomycetidae</taxon>
        <taxon>Sordariales</taxon>
        <taxon>Chaetomiaceae</taxon>
        <taxon>Thermothielavioides</taxon>
    </lineage>
</organism>
<evidence type="ECO:0000313" key="2">
    <source>
        <dbReference type="EMBL" id="SPQ21808.1"/>
    </source>
</evidence>
<sequence length="92" mass="8969">MNATTTTTTTTTGSGNDDIGVRILGRVVVVRTLQAGLAPAALADLAGATARDADDEQGEGQAEEHGGAEDDAEERGEGVLGAAAAAGCGGGW</sequence>